<dbReference type="InterPro" id="IPR020581">
    <property type="entry name" value="GDC_P"/>
</dbReference>
<dbReference type="Gene3D" id="3.40.640.10">
    <property type="entry name" value="Type I PLP-dependent aspartate aminotransferase-like (Major domain)"/>
    <property type="match status" value="1"/>
</dbReference>
<evidence type="ECO:0000256" key="4">
    <source>
        <dbReference type="ARBA" id="ARBA00023002"/>
    </source>
</evidence>
<dbReference type="PANTHER" id="PTHR11773">
    <property type="entry name" value="GLYCINE DEHYDROGENASE, DECARBOXYLATING"/>
    <property type="match status" value="1"/>
</dbReference>
<dbReference type="GO" id="GO:0004375">
    <property type="term" value="F:glycine dehydrogenase (decarboxylating) activity"/>
    <property type="evidence" value="ECO:0007669"/>
    <property type="project" value="UniProtKB-EC"/>
</dbReference>
<keyword evidence="9" id="KW-1185">Reference proteome</keyword>
<comment type="catalytic activity">
    <reaction evidence="5">
        <text>N(6)-[(R)-lipoyl]-L-lysyl-[glycine-cleavage complex H protein] + glycine + H(+) = N(6)-[(R)-S(8)-aminomethyldihydrolipoyl]-L-lysyl-[glycine-cleavage complex H protein] + CO2</text>
        <dbReference type="Rhea" id="RHEA:24304"/>
        <dbReference type="Rhea" id="RHEA-COMP:10494"/>
        <dbReference type="Rhea" id="RHEA-COMP:10495"/>
        <dbReference type="ChEBI" id="CHEBI:15378"/>
        <dbReference type="ChEBI" id="CHEBI:16526"/>
        <dbReference type="ChEBI" id="CHEBI:57305"/>
        <dbReference type="ChEBI" id="CHEBI:83099"/>
        <dbReference type="ChEBI" id="CHEBI:83143"/>
        <dbReference type="EC" id="1.4.4.2"/>
    </reaction>
</comment>
<name>A0A6C2UAU6_PONDE</name>
<evidence type="ECO:0000259" key="7">
    <source>
        <dbReference type="Pfam" id="PF21478"/>
    </source>
</evidence>
<dbReference type="AlphaFoldDB" id="A0A6C2UAU6"/>
<dbReference type="Gene3D" id="6.20.440.10">
    <property type="match status" value="1"/>
</dbReference>
<evidence type="ECO:0000256" key="5">
    <source>
        <dbReference type="ARBA" id="ARBA00049026"/>
    </source>
</evidence>
<dbReference type="GO" id="GO:0019464">
    <property type="term" value="P:glycine decarboxylation via glycine cleavage system"/>
    <property type="evidence" value="ECO:0007669"/>
    <property type="project" value="TreeGrafter"/>
</dbReference>
<dbReference type="InterPro" id="IPR000192">
    <property type="entry name" value="Aminotrans_V_dom"/>
</dbReference>
<evidence type="ECO:0000259" key="6">
    <source>
        <dbReference type="Pfam" id="PF00266"/>
    </source>
</evidence>
<evidence type="ECO:0000256" key="3">
    <source>
        <dbReference type="ARBA" id="ARBA00022898"/>
    </source>
</evidence>
<dbReference type="Proteomes" id="UP000366872">
    <property type="component" value="Unassembled WGS sequence"/>
</dbReference>
<proteinExistence type="predicted"/>
<protein>
    <recommendedName>
        <fullName evidence="2">glycine dehydrogenase (aminomethyl-transferring)</fullName>
        <ecNumber evidence="2">1.4.4.2</ecNumber>
    </recommendedName>
</protein>
<dbReference type="GO" id="GO:0005829">
    <property type="term" value="C:cytosol"/>
    <property type="evidence" value="ECO:0007669"/>
    <property type="project" value="TreeGrafter"/>
</dbReference>
<feature type="domain" description="Glycine dehydrogenase C-terminal" evidence="7">
    <location>
        <begin position="351"/>
        <end position="445"/>
    </location>
</feature>
<dbReference type="GO" id="GO:0030170">
    <property type="term" value="F:pyridoxal phosphate binding"/>
    <property type="evidence" value="ECO:0007669"/>
    <property type="project" value="TreeGrafter"/>
</dbReference>
<evidence type="ECO:0000256" key="2">
    <source>
        <dbReference type="ARBA" id="ARBA00012134"/>
    </source>
</evidence>
<dbReference type="FunFam" id="3.40.640.10:FF:000224">
    <property type="entry name" value="Probable glycine dehydrogenase (decarboxylating) subunit 2"/>
    <property type="match status" value="1"/>
</dbReference>
<reference evidence="8 9" key="1">
    <citation type="submission" date="2019-04" db="EMBL/GenBank/DDBJ databases">
        <authorList>
            <person name="Van Vliet M D."/>
        </authorList>
    </citation>
    <scope>NUCLEOTIDE SEQUENCE [LARGE SCALE GENOMIC DNA]</scope>
    <source>
        <strain evidence="8 9">F1</strain>
    </source>
</reference>
<evidence type="ECO:0000256" key="1">
    <source>
        <dbReference type="ARBA" id="ARBA00003788"/>
    </source>
</evidence>
<dbReference type="RefSeq" id="WP_136082735.1">
    <property type="nucleotide sequence ID" value="NZ_CAAHFG010000004.1"/>
</dbReference>
<dbReference type="SUPFAM" id="SSF53383">
    <property type="entry name" value="PLP-dependent transferases"/>
    <property type="match status" value="1"/>
</dbReference>
<dbReference type="FunFam" id="3.90.1150.10:FF:000014">
    <property type="entry name" value="Probable glycine dehydrogenase (decarboxylating) subunit 2"/>
    <property type="match status" value="1"/>
</dbReference>
<keyword evidence="4" id="KW-0560">Oxidoreductase</keyword>
<sequence length="482" mass="52958">MKLIYEKSSPGRPGVQMSSIKITANEEIPSNYLRSKPAELPEVSEAEVVRHFTALSRLNFSVDTHFYPLGSCTMKYNPKACEAAANLPELTEVHPLWPQLRGGGLLTQGSLAILYNTERLLSEATGLAEFTLQPMAGAHGELTGVMMMAAYHKDRGNPEKDHIIIPDSAHGTNPASAQVAGYKVVTVPSDENGVMDFDLFMAALNEKTAGVMLTSPNTLGVFNPRIKDICDAVHEVDGLMYYDGANFNAIMGRYKPGDMGFDICHLNLHKSFATPHGGGGPGAGPVGVVEKLRPFLPISRVEKTKDGTYALNYDEPKSIGYIAPFYGNFGIIARAYAYILSLGRDGMLGTSNRAVLNANYLQEKLRPLFGVEYKGRCMHEFVFSGEVLKQYGLHTLDLAKGMIDRGIHPPTVYFPLNVPEAIMVEPTESEDRDTLDHFVEVMEELFELAKTNPEQLHQAPVSTPVGRLDEVKAARDMRLSYT</sequence>
<dbReference type="EC" id="1.4.4.2" evidence="2"/>
<dbReference type="InterPro" id="IPR015424">
    <property type="entry name" value="PyrdxlP-dep_Trfase"/>
</dbReference>
<keyword evidence="3" id="KW-0663">Pyridoxal phosphate</keyword>
<dbReference type="NCBIfam" id="NF003346">
    <property type="entry name" value="PRK04366.1"/>
    <property type="match status" value="1"/>
</dbReference>
<dbReference type="Gene3D" id="3.90.1150.10">
    <property type="entry name" value="Aspartate Aminotransferase, domain 1"/>
    <property type="match status" value="1"/>
</dbReference>
<dbReference type="InterPro" id="IPR015421">
    <property type="entry name" value="PyrdxlP-dep_Trfase_major"/>
</dbReference>
<feature type="domain" description="Aminotransferase class V" evidence="6">
    <location>
        <begin position="155"/>
        <end position="277"/>
    </location>
</feature>
<dbReference type="PANTHER" id="PTHR11773:SF1">
    <property type="entry name" value="GLYCINE DEHYDROGENASE (DECARBOXYLATING), MITOCHONDRIAL"/>
    <property type="match status" value="1"/>
</dbReference>
<dbReference type="InterPro" id="IPR049316">
    <property type="entry name" value="GDC-P_C"/>
</dbReference>
<dbReference type="Pfam" id="PF00266">
    <property type="entry name" value="Aminotran_5"/>
    <property type="match status" value="1"/>
</dbReference>
<gene>
    <name evidence="8" type="primary">gcvPB</name>
    <name evidence="8" type="ORF">PDESU_05844</name>
</gene>
<comment type="function">
    <text evidence="1">The glycine cleavage system catalyzes the degradation of glycine. The P protein binds the alpha-amino group of glycine through its pyridoxal phosphate cofactor; CO(2) is released and the remaining methylamine moiety is then transferred to the lipoamide cofactor of the H protein.</text>
</comment>
<accession>A0A6C2UAU6</accession>
<dbReference type="GO" id="GO:0005960">
    <property type="term" value="C:glycine cleavage complex"/>
    <property type="evidence" value="ECO:0007669"/>
    <property type="project" value="TreeGrafter"/>
</dbReference>
<evidence type="ECO:0000313" key="9">
    <source>
        <dbReference type="Proteomes" id="UP000366872"/>
    </source>
</evidence>
<dbReference type="Pfam" id="PF21478">
    <property type="entry name" value="GcvP2_C"/>
    <property type="match status" value="1"/>
</dbReference>
<dbReference type="GO" id="GO:0016594">
    <property type="term" value="F:glycine binding"/>
    <property type="evidence" value="ECO:0007669"/>
    <property type="project" value="TreeGrafter"/>
</dbReference>
<dbReference type="EMBL" id="CAAHFG010000004">
    <property type="protein sequence ID" value="VGO17248.1"/>
    <property type="molecule type" value="Genomic_DNA"/>
</dbReference>
<evidence type="ECO:0000313" key="8">
    <source>
        <dbReference type="EMBL" id="VGO17248.1"/>
    </source>
</evidence>
<organism evidence="8 9">
    <name type="scientific">Pontiella desulfatans</name>
    <dbReference type="NCBI Taxonomy" id="2750659"/>
    <lineage>
        <taxon>Bacteria</taxon>
        <taxon>Pseudomonadati</taxon>
        <taxon>Kiritimatiellota</taxon>
        <taxon>Kiritimatiellia</taxon>
        <taxon>Kiritimatiellales</taxon>
        <taxon>Pontiellaceae</taxon>
        <taxon>Pontiella</taxon>
    </lineage>
</organism>
<dbReference type="InterPro" id="IPR015422">
    <property type="entry name" value="PyrdxlP-dep_Trfase_small"/>
</dbReference>